<name>A0ABY4C006_9MICO</name>
<proteinExistence type="predicted"/>
<gene>
    <name evidence="1" type="ORF">MTO99_01520</name>
</gene>
<dbReference type="RefSeq" id="WP_243556359.1">
    <property type="nucleotide sequence ID" value="NZ_CP094528.1"/>
</dbReference>
<organism evidence="1 2">
    <name type="scientific">Agromyces larvae</name>
    <dbReference type="NCBI Taxonomy" id="2929802"/>
    <lineage>
        <taxon>Bacteria</taxon>
        <taxon>Bacillati</taxon>
        <taxon>Actinomycetota</taxon>
        <taxon>Actinomycetes</taxon>
        <taxon>Micrococcales</taxon>
        <taxon>Microbacteriaceae</taxon>
        <taxon>Agromyces</taxon>
    </lineage>
</organism>
<sequence length="48" mass="5409">MTVNGGIKIKGVTFQIGSHLTGTLITIIRDEARSRPDYTKPREDRPRL</sequence>
<keyword evidence="2" id="KW-1185">Reference proteome</keyword>
<dbReference type="Proteomes" id="UP000832097">
    <property type="component" value="Chromosome"/>
</dbReference>
<accession>A0ABY4C006</accession>
<protein>
    <submittedName>
        <fullName evidence="1">Uncharacterized protein</fullName>
    </submittedName>
</protein>
<evidence type="ECO:0000313" key="1">
    <source>
        <dbReference type="EMBL" id="UOE44499.1"/>
    </source>
</evidence>
<evidence type="ECO:0000313" key="2">
    <source>
        <dbReference type="Proteomes" id="UP000832097"/>
    </source>
</evidence>
<dbReference type="EMBL" id="CP094528">
    <property type="protein sequence ID" value="UOE44499.1"/>
    <property type="molecule type" value="Genomic_DNA"/>
</dbReference>
<reference evidence="1 2" key="1">
    <citation type="submission" date="2022-03" db="EMBL/GenBank/DDBJ databases">
        <title>Mucilaginibacter sp. isolated from the gut of Protaetia brevitarsis seulensis larvae.</title>
        <authorList>
            <person name="Won M."/>
            <person name="Kim S.-J."/>
            <person name="Kwon S.-W."/>
        </authorList>
    </citation>
    <scope>NUCLEOTIDE SEQUENCE [LARGE SCALE GENOMIC DNA]</scope>
    <source>
        <strain evidence="1 2">CFWR-12</strain>
    </source>
</reference>